<evidence type="ECO:0000256" key="1">
    <source>
        <dbReference type="SAM" id="Phobius"/>
    </source>
</evidence>
<gene>
    <name evidence="3" type="ORF">LF1_42430</name>
</gene>
<dbReference type="OrthoDB" id="289947at2"/>
<dbReference type="Gene3D" id="3.30.700.10">
    <property type="entry name" value="Glycoprotein, Type 4 Pilin"/>
    <property type="match status" value="1"/>
</dbReference>
<dbReference type="NCBIfam" id="TIGR04294">
    <property type="entry name" value="pre_pil_HX9DG"/>
    <property type="match status" value="1"/>
</dbReference>
<dbReference type="PANTHER" id="PTHR30093:SF2">
    <property type="entry name" value="TYPE II SECRETION SYSTEM PROTEIN H"/>
    <property type="match status" value="1"/>
</dbReference>
<feature type="transmembrane region" description="Helical" evidence="1">
    <location>
        <begin position="29"/>
        <end position="50"/>
    </location>
</feature>
<dbReference type="Pfam" id="PF07963">
    <property type="entry name" value="N_methyl"/>
    <property type="match status" value="1"/>
</dbReference>
<sequence length="359" mass="39498">MFRSNRHPSAGSDAGICVTRRSSRRAFTLVELLVVIAIIGVLVGLLLPAVQAAREAARRMSCSNNLKQIGLAMHNYASVYRGFPASRVNIKTPDFEAGWQVMLLPYLEQTALFEDYQTNLTWSHPDNLPATEKSVPAFLCPTAPSERTMPTTAIMEERDIDYGSPRFGSSDYAAINNIRRSCWTVNNSEMPGRIQRQLPGALYSKDHKDPRVVGRGIRLSEILDGLSNTLMLVEDAGRPELYINGRLGQNPDGGEVWSGTFFVEEGWGWADHQDSISLDFADPITGLANKTDKSAPYDVNVRGSAVMNATNDGEMYSFHPGGAMSLRCDGSVQFMNESIDGLLMAALATKQGREVIEEE</sequence>
<name>A0A5B1CKU7_9BACT</name>
<evidence type="ECO:0000313" key="4">
    <source>
        <dbReference type="Proteomes" id="UP000322699"/>
    </source>
</evidence>
<feature type="domain" description="DUF1559" evidence="2">
    <location>
        <begin position="51"/>
        <end position="340"/>
    </location>
</feature>
<protein>
    <recommendedName>
        <fullName evidence="2">DUF1559 domain-containing protein</fullName>
    </recommendedName>
</protein>
<keyword evidence="1" id="KW-1133">Transmembrane helix</keyword>
<dbReference type="AlphaFoldDB" id="A0A5B1CKU7"/>
<dbReference type="Proteomes" id="UP000322699">
    <property type="component" value="Unassembled WGS sequence"/>
</dbReference>
<organism evidence="3 4">
    <name type="scientific">Rubripirellula obstinata</name>
    <dbReference type="NCBI Taxonomy" id="406547"/>
    <lineage>
        <taxon>Bacteria</taxon>
        <taxon>Pseudomonadati</taxon>
        <taxon>Planctomycetota</taxon>
        <taxon>Planctomycetia</taxon>
        <taxon>Pirellulales</taxon>
        <taxon>Pirellulaceae</taxon>
        <taxon>Rubripirellula</taxon>
    </lineage>
</organism>
<accession>A0A5B1CKU7</accession>
<dbReference type="EMBL" id="VRLW01000001">
    <property type="protein sequence ID" value="KAA1261688.1"/>
    <property type="molecule type" value="Genomic_DNA"/>
</dbReference>
<dbReference type="InterPro" id="IPR045584">
    <property type="entry name" value="Pilin-like"/>
</dbReference>
<dbReference type="InterPro" id="IPR011453">
    <property type="entry name" value="DUF1559"/>
</dbReference>
<dbReference type="SUPFAM" id="SSF54523">
    <property type="entry name" value="Pili subunits"/>
    <property type="match status" value="1"/>
</dbReference>
<evidence type="ECO:0000313" key="3">
    <source>
        <dbReference type="EMBL" id="KAA1261688.1"/>
    </source>
</evidence>
<dbReference type="InterPro" id="IPR027558">
    <property type="entry name" value="Pre_pil_HX9DG_C"/>
</dbReference>
<keyword evidence="1" id="KW-0812">Transmembrane</keyword>
<dbReference type="Pfam" id="PF07596">
    <property type="entry name" value="SBP_bac_10"/>
    <property type="match status" value="1"/>
</dbReference>
<keyword evidence="4" id="KW-1185">Reference proteome</keyword>
<dbReference type="InterPro" id="IPR012902">
    <property type="entry name" value="N_methyl_site"/>
</dbReference>
<comment type="caution">
    <text evidence="3">The sequence shown here is derived from an EMBL/GenBank/DDBJ whole genome shotgun (WGS) entry which is preliminary data.</text>
</comment>
<keyword evidence="1" id="KW-0472">Membrane</keyword>
<proteinExistence type="predicted"/>
<reference evidence="3 4" key="1">
    <citation type="submission" date="2019-08" db="EMBL/GenBank/DDBJ databases">
        <title>Deep-cultivation of Planctomycetes and their phenomic and genomic characterization uncovers novel biology.</title>
        <authorList>
            <person name="Wiegand S."/>
            <person name="Jogler M."/>
            <person name="Boedeker C."/>
            <person name="Pinto D."/>
            <person name="Vollmers J."/>
            <person name="Rivas-Marin E."/>
            <person name="Kohn T."/>
            <person name="Peeters S.H."/>
            <person name="Heuer A."/>
            <person name="Rast P."/>
            <person name="Oberbeckmann S."/>
            <person name="Bunk B."/>
            <person name="Jeske O."/>
            <person name="Meyerdierks A."/>
            <person name="Storesund J.E."/>
            <person name="Kallscheuer N."/>
            <person name="Luecker S."/>
            <person name="Lage O.M."/>
            <person name="Pohl T."/>
            <person name="Merkel B.J."/>
            <person name="Hornburger P."/>
            <person name="Mueller R.-W."/>
            <person name="Bruemmer F."/>
            <person name="Labrenz M."/>
            <person name="Spormann A.M."/>
            <person name="Op Den Camp H."/>
            <person name="Overmann J."/>
            <person name="Amann R."/>
            <person name="Jetten M.S.M."/>
            <person name="Mascher T."/>
            <person name="Medema M.H."/>
            <person name="Devos D.P."/>
            <person name="Kaster A.-K."/>
            <person name="Ovreas L."/>
            <person name="Rohde M."/>
            <person name="Galperin M.Y."/>
            <person name="Jogler C."/>
        </authorList>
    </citation>
    <scope>NUCLEOTIDE SEQUENCE [LARGE SCALE GENOMIC DNA]</scope>
    <source>
        <strain evidence="3 4">LF1</strain>
    </source>
</reference>
<dbReference type="PANTHER" id="PTHR30093">
    <property type="entry name" value="GENERAL SECRETION PATHWAY PROTEIN G"/>
    <property type="match status" value="1"/>
</dbReference>
<evidence type="ECO:0000259" key="2">
    <source>
        <dbReference type="Pfam" id="PF07596"/>
    </source>
</evidence>
<dbReference type="RefSeq" id="WP_084422875.1">
    <property type="nucleotide sequence ID" value="NZ_LWSK01000108.1"/>
</dbReference>
<dbReference type="NCBIfam" id="TIGR02532">
    <property type="entry name" value="IV_pilin_GFxxxE"/>
    <property type="match status" value="1"/>
</dbReference>